<evidence type="ECO:0000313" key="3">
    <source>
        <dbReference type="Proteomes" id="UP001144050"/>
    </source>
</evidence>
<evidence type="ECO:0000313" key="2">
    <source>
        <dbReference type="EMBL" id="MDB0573342.1"/>
    </source>
</evidence>
<dbReference type="AlphaFoldDB" id="A0AAW5ZU44"/>
<feature type="chain" id="PRO_5043655637" evidence="1">
    <location>
        <begin position="31"/>
        <end position="128"/>
    </location>
</feature>
<sequence>MSDRNTLPGRIVRAALACAAASGAAAPAWALDVTLPPETAQYRPSELPGYQLALRHCMICHAAQYVQTQPPTLPRSYWEATVKKMKVAFGAPFPEEDMPALVDYLVKTYGAERTGATAPAQGARPATP</sequence>
<comment type="caution">
    <text evidence="2">The sequence shown here is derived from an EMBL/GenBank/DDBJ whole genome shotgun (WGS) entry which is preliminary data.</text>
</comment>
<name>A0AAW5ZU44_RALSL</name>
<gene>
    <name evidence="2" type="ORF">LBW59_21575</name>
</gene>
<dbReference type="Proteomes" id="UP001144050">
    <property type="component" value="Unassembled WGS sequence"/>
</dbReference>
<dbReference type="GO" id="GO:0009055">
    <property type="term" value="F:electron transfer activity"/>
    <property type="evidence" value="ECO:0007669"/>
    <property type="project" value="InterPro"/>
</dbReference>
<keyword evidence="1" id="KW-0732">Signal</keyword>
<proteinExistence type="predicted"/>
<dbReference type="InterPro" id="IPR036909">
    <property type="entry name" value="Cyt_c-like_dom_sf"/>
</dbReference>
<accession>A0AAW5ZU44</accession>
<dbReference type="Gene3D" id="1.10.760.10">
    <property type="entry name" value="Cytochrome c-like domain"/>
    <property type="match status" value="1"/>
</dbReference>
<dbReference type="EMBL" id="JAIVFG010000048">
    <property type="protein sequence ID" value="MDB0573342.1"/>
    <property type="molecule type" value="Genomic_DNA"/>
</dbReference>
<organism evidence="2 3">
    <name type="scientific">Ralstonia solanacearum</name>
    <name type="common">Pseudomonas solanacearum</name>
    <dbReference type="NCBI Taxonomy" id="305"/>
    <lineage>
        <taxon>Bacteria</taxon>
        <taxon>Pseudomonadati</taxon>
        <taxon>Pseudomonadota</taxon>
        <taxon>Betaproteobacteria</taxon>
        <taxon>Burkholderiales</taxon>
        <taxon>Burkholderiaceae</taxon>
        <taxon>Ralstonia</taxon>
        <taxon>Ralstonia solanacearum species complex</taxon>
    </lineage>
</organism>
<dbReference type="SUPFAM" id="SSF46626">
    <property type="entry name" value="Cytochrome c"/>
    <property type="match status" value="1"/>
</dbReference>
<dbReference type="RefSeq" id="WP_013206636.1">
    <property type="nucleotide sequence ID" value="NZ_CDSB01000001.1"/>
</dbReference>
<dbReference type="GO" id="GO:0020037">
    <property type="term" value="F:heme binding"/>
    <property type="evidence" value="ECO:0007669"/>
    <property type="project" value="InterPro"/>
</dbReference>
<protein>
    <submittedName>
        <fullName evidence="2">Cytochrome c</fullName>
    </submittedName>
</protein>
<evidence type="ECO:0000256" key="1">
    <source>
        <dbReference type="SAM" id="SignalP"/>
    </source>
</evidence>
<reference evidence="2" key="1">
    <citation type="submission" date="2021-09" db="EMBL/GenBank/DDBJ databases">
        <title>Genomic analysis of Ralstonia spp.</title>
        <authorList>
            <person name="Aburjaile F."/>
            <person name="Ariute J.C."/>
            <person name="Pais A.K.L."/>
            <person name="Albuquerque G.M.R."/>
            <person name="Silva A.M.F."/>
            <person name="Brenig B."/>
            <person name="Azevedo V."/>
            <person name="Matiuzzi M."/>
            <person name="Ramos R."/>
            <person name="Goes-Neto A."/>
            <person name="Soares S."/>
            <person name="Iseppon A.M.B."/>
            <person name="Souza E."/>
            <person name="Gama M."/>
        </authorList>
    </citation>
    <scope>NUCLEOTIDE SEQUENCE</scope>
    <source>
        <strain evidence="2">CCRMRs91</strain>
    </source>
</reference>
<feature type="signal peptide" evidence="1">
    <location>
        <begin position="1"/>
        <end position="30"/>
    </location>
</feature>